<accession>A0A2T7BLM0</accession>
<sequence>MKTLFQYGLAYLEMGFAPVTVGSKKRPAEDWKNYQTRAPTPAELYQLCQLPWATGLALVCGPGSGGLEVIDMDLKYDLSGRLREDFEAAIRKADPALLDSLVINSTRSGGRHYLYRCQTIGRNTPLAQRPATQQELAIKPKALARVLIETRGVKGVVLVPPSPGYQTIAGDFTVVPEITAAQRELLFSIARSFNQVKEKKQKPYKPRTIETTPVEGISSMDDFDKRGDPVALLVKHGWKVVGEPGEITQLLRPGDTDKDTSGNYNATLRWFSTFSNSAAPFEAETGYKPSAVFAELECGGDYTKAARELGRLGYGDPRRRKPPKKVIAWQRPGHRM</sequence>
<evidence type="ECO:0000313" key="3">
    <source>
        <dbReference type="Proteomes" id="UP000244450"/>
    </source>
</evidence>
<dbReference type="Gene3D" id="3.30.720.160">
    <property type="entry name" value="Bifunctional DNA primase/polymerase, N-terminal"/>
    <property type="match status" value="1"/>
</dbReference>
<dbReference type="EMBL" id="QCYK01000001">
    <property type="protein sequence ID" value="PUZ28572.1"/>
    <property type="molecule type" value="Genomic_DNA"/>
</dbReference>
<dbReference type="InterPro" id="IPR015330">
    <property type="entry name" value="DNA_primase/pol_bifunc_N"/>
</dbReference>
<name>A0A2T7BLM0_9BACT</name>
<dbReference type="AlphaFoldDB" id="A0A2T7BLM0"/>
<organism evidence="2 3">
    <name type="scientific">Chitinophaga parva</name>
    <dbReference type="NCBI Taxonomy" id="2169414"/>
    <lineage>
        <taxon>Bacteria</taxon>
        <taxon>Pseudomonadati</taxon>
        <taxon>Bacteroidota</taxon>
        <taxon>Chitinophagia</taxon>
        <taxon>Chitinophagales</taxon>
        <taxon>Chitinophagaceae</taxon>
        <taxon>Chitinophaga</taxon>
    </lineage>
</organism>
<proteinExistence type="predicted"/>
<dbReference type="SUPFAM" id="SSF56747">
    <property type="entry name" value="Prim-pol domain"/>
    <property type="match status" value="1"/>
</dbReference>
<reference evidence="2 3" key="1">
    <citation type="submission" date="2018-04" db="EMBL/GenBank/DDBJ databases">
        <title>Chitinophaga fuyangensis sp. nov., isolated from soil in a chemical factory.</title>
        <authorList>
            <person name="Chen K."/>
        </authorList>
    </citation>
    <scope>NUCLEOTIDE SEQUENCE [LARGE SCALE GENOMIC DNA]</scope>
    <source>
        <strain evidence="2 3">LY-1</strain>
    </source>
</reference>
<gene>
    <name evidence="2" type="ORF">DCC81_03570</name>
</gene>
<dbReference type="RefSeq" id="WP_108685211.1">
    <property type="nucleotide sequence ID" value="NZ_QCYK01000001.1"/>
</dbReference>
<dbReference type="OrthoDB" id="611079at2"/>
<evidence type="ECO:0000313" key="2">
    <source>
        <dbReference type="EMBL" id="PUZ28572.1"/>
    </source>
</evidence>
<dbReference type="SMART" id="SM00943">
    <property type="entry name" value="Prim-Pol"/>
    <property type="match status" value="1"/>
</dbReference>
<evidence type="ECO:0000259" key="1">
    <source>
        <dbReference type="SMART" id="SM00943"/>
    </source>
</evidence>
<dbReference type="Pfam" id="PF09250">
    <property type="entry name" value="Prim-Pol"/>
    <property type="match status" value="1"/>
</dbReference>
<dbReference type="Proteomes" id="UP000244450">
    <property type="component" value="Unassembled WGS sequence"/>
</dbReference>
<comment type="caution">
    <text evidence="2">The sequence shown here is derived from an EMBL/GenBank/DDBJ whole genome shotgun (WGS) entry which is preliminary data.</text>
</comment>
<feature type="domain" description="DNA primase/polymerase bifunctional N-terminal" evidence="1">
    <location>
        <begin position="8"/>
        <end position="185"/>
    </location>
</feature>
<protein>
    <recommendedName>
        <fullName evidence="1">DNA primase/polymerase bifunctional N-terminal domain-containing protein</fullName>
    </recommendedName>
</protein>
<keyword evidence="3" id="KW-1185">Reference proteome</keyword>